<dbReference type="EMBL" id="CP014855">
    <property type="protein sequence ID" value="ASJ01096.1"/>
    <property type="molecule type" value="Genomic_DNA"/>
</dbReference>
<dbReference type="AlphaFoldDB" id="A0A2Z2M684"/>
<protein>
    <submittedName>
        <fullName evidence="1">Uncharacterized protein</fullName>
    </submittedName>
</protein>
<dbReference type="OrthoDB" id="85850at2157"/>
<sequence length="86" mass="10144">MLFEVLKEGLFWAAWGRPSEVMPFLRGKLLNNGYNDKAKQELQWLLNQLEAYYNYVASKNSVEEKHLQAMKSFYREILTVLSLDRA</sequence>
<gene>
    <name evidence="1" type="ORF">A3K92_06180</name>
</gene>
<dbReference type="KEGG" id="tgg:A3K92_06180"/>
<organism evidence="1 2">
    <name type="scientific">Thermococcus gorgonarius</name>
    <dbReference type="NCBI Taxonomy" id="71997"/>
    <lineage>
        <taxon>Archaea</taxon>
        <taxon>Methanobacteriati</taxon>
        <taxon>Methanobacteriota</taxon>
        <taxon>Thermococci</taxon>
        <taxon>Thermococcales</taxon>
        <taxon>Thermococcaceae</taxon>
        <taxon>Thermococcus</taxon>
    </lineage>
</organism>
<accession>A0A2Z2M684</accession>
<dbReference type="Proteomes" id="UP000250134">
    <property type="component" value="Chromosome"/>
</dbReference>
<keyword evidence="2" id="KW-1185">Reference proteome</keyword>
<evidence type="ECO:0000313" key="1">
    <source>
        <dbReference type="EMBL" id="ASJ01096.1"/>
    </source>
</evidence>
<reference evidence="1 2" key="1">
    <citation type="submission" date="2016-03" db="EMBL/GenBank/DDBJ databases">
        <title>Complete genome sequence of Thermococcus gorgonarius.</title>
        <authorList>
            <person name="Oger P.M."/>
        </authorList>
    </citation>
    <scope>NUCLEOTIDE SEQUENCE [LARGE SCALE GENOMIC DNA]</scope>
    <source>
        <strain evidence="1 2">W-12</strain>
    </source>
</reference>
<proteinExistence type="predicted"/>
<name>A0A2Z2M684_THEGO</name>
<evidence type="ECO:0000313" key="2">
    <source>
        <dbReference type="Proteomes" id="UP000250134"/>
    </source>
</evidence>